<dbReference type="AlphaFoldDB" id="A0AAE4G7B4"/>
<dbReference type="InterPro" id="IPR008727">
    <property type="entry name" value="PAAR_motif"/>
</dbReference>
<protein>
    <submittedName>
        <fullName evidence="1">PAAR domain-containing protein</fullName>
    </submittedName>
</protein>
<dbReference type="Pfam" id="PF05488">
    <property type="entry name" value="PAAR_motif"/>
    <property type="match status" value="1"/>
</dbReference>
<dbReference type="RefSeq" id="WP_310835328.1">
    <property type="nucleotide sequence ID" value="NZ_JAVLSM010000001.1"/>
</dbReference>
<reference evidence="1" key="1">
    <citation type="submission" date="2023-02" db="EMBL/GenBank/DDBJ databases">
        <title>Description of Herbaspirillum huttiense subsp. nephrolepsisexaltata and Herbaspirillum huttiense subsp. lycopersicon.</title>
        <authorList>
            <person name="Poudel M."/>
            <person name="Sharma A."/>
            <person name="Goss E."/>
            <person name="Tapia J.H."/>
            <person name="Harmon C.M."/>
            <person name="Jones J.B."/>
        </authorList>
    </citation>
    <scope>NUCLEOTIDE SEQUENCE</scope>
    <source>
        <strain evidence="1">NC40101</strain>
    </source>
</reference>
<organism evidence="1">
    <name type="scientific">Herbaspirillum huttiense subsp. nephrolepidis</name>
    <dbReference type="NCBI Taxonomy" id="3075126"/>
    <lineage>
        <taxon>Bacteria</taxon>
        <taxon>Pseudomonadati</taxon>
        <taxon>Pseudomonadota</taxon>
        <taxon>Betaproteobacteria</taxon>
        <taxon>Burkholderiales</taxon>
        <taxon>Oxalobacteraceae</taxon>
        <taxon>Herbaspirillum</taxon>
    </lineage>
</organism>
<dbReference type="CDD" id="cd14744">
    <property type="entry name" value="PAAR_CT_2"/>
    <property type="match status" value="1"/>
</dbReference>
<comment type="caution">
    <text evidence="1">The sequence shown here is derived from an EMBL/GenBank/DDBJ whole genome shotgun (WGS) entry which is preliminary data.</text>
</comment>
<proteinExistence type="predicted"/>
<dbReference type="EMBL" id="JAVRAA010000002">
    <property type="protein sequence ID" value="MDT0336017.1"/>
    <property type="molecule type" value="Genomic_DNA"/>
</dbReference>
<sequence>MKIIGWIREGDRAACGATVIEGDPTCRSHGRAYAFVGARMACPKNCVIAQGFVRSTLTNGRAQVIHGMKTSRGCPLVSTLNDIDGVGSEGEVHAAFAPDADGGWRGISPPQGDHEAVHDEYFIIVDKETQVPARNRMYRITLDSGEIIEGRTDEEGRTRYATSDKRTALKLELAPQGEIQIGN</sequence>
<gene>
    <name evidence="1" type="ORF">RJN63_04190</name>
</gene>
<evidence type="ECO:0000313" key="1">
    <source>
        <dbReference type="EMBL" id="MDT0336017.1"/>
    </source>
</evidence>
<accession>A0AAE4G7B4</accession>
<name>A0AAE4G7B4_9BURK</name>